<accession>A0A5N6XM66</accession>
<reference evidence="3" key="1">
    <citation type="submission" date="2019-04" db="EMBL/GenBank/DDBJ databases">
        <title>Friends and foes A comparative genomics studyof 23 Aspergillus species from section Flavi.</title>
        <authorList>
            <consortium name="DOE Joint Genome Institute"/>
            <person name="Kjaerbolling I."/>
            <person name="Vesth T."/>
            <person name="Frisvad J.C."/>
            <person name="Nybo J.L."/>
            <person name="Theobald S."/>
            <person name="Kildgaard S."/>
            <person name="Isbrandt T."/>
            <person name="Kuo A."/>
            <person name="Sato A."/>
            <person name="Lyhne E.K."/>
            <person name="Kogle M.E."/>
            <person name="Wiebenga A."/>
            <person name="Kun R.S."/>
            <person name="Lubbers R.J."/>
            <person name="Makela M.R."/>
            <person name="Barry K."/>
            <person name="Chovatia M."/>
            <person name="Clum A."/>
            <person name="Daum C."/>
            <person name="Haridas S."/>
            <person name="He G."/>
            <person name="LaButti K."/>
            <person name="Lipzen A."/>
            <person name="Mondo S."/>
            <person name="Riley R."/>
            <person name="Salamov A."/>
            <person name="Simmons B.A."/>
            <person name="Magnuson J.K."/>
            <person name="Henrissat B."/>
            <person name="Mortensen U.H."/>
            <person name="Larsen T.O."/>
            <person name="Devries R.P."/>
            <person name="Grigoriev I.V."/>
            <person name="Machida M."/>
            <person name="Baker S.E."/>
            <person name="Andersen M.R."/>
        </authorList>
    </citation>
    <scope>NUCLEOTIDE SEQUENCE [LARGE SCALE GENOMIC DNA]</scope>
    <source>
        <strain evidence="3">CBS 130017</strain>
    </source>
</reference>
<protein>
    <recommendedName>
        <fullName evidence="1">Aminoglycoside phosphotransferase domain-containing protein</fullName>
    </recommendedName>
</protein>
<evidence type="ECO:0000259" key="1">
    <source>
        <dbReference type="Pfam" id="PF01636"/>
    </source>
</evidence>
<dbReference type="InterPro" id="IPR011009">
    <property type="entry name" value="Kinase-like_dom_sf"/>
</dbReference>
<evidence type="ECO:0000313" key="2">
    <source>
        <dbReference type="EMBL" id="KAE8333803.1"/>
    </source>
</evidence>
<dbReference type="InterPro" id="IPR002575">
    <property type="entry name" value="Aminoglycoside_PTrfase"/>
</dbReference>
<dbReference type="AlphaFoldDB" id="A0A5N6XM66"/>
<evidence type="ECO:0000313" key="3">
    <source>
        <dbReference type="Proteomes" id="UP000325945"/>
    </source>
</evidence>
<organism evidence="2 3">
    <name type="scientific">Aspergillus sergii</name>
    <dbReference type="NCBI Taxonomy" id="1034303"/>
    <lineage>
        <taxon>Eukaryota</taxon>
        <taxon>Fungi</taxon>
        <taxon>Dikarya</taxon>
        <taxon>Ascomycota</taxon>
        <taxon>Pezizomycotina</taxon>
        <taxon>Eurotiomycetes</taxon>
        <taxon>Eurotiomycetidae</taxon>
        <taxon>Eurotiales</taxon>
        <taxon>Aspergillaceae</taxon>
        <taxon>Aspergillus</taxon>
        <taxon>Aspergillus subgen. Circumdati</taxon>
    </lineage>
</organism>
<dbReference type="InterPro" id="IPR051678">
    <property type="entry name" value="AGP_Transferase"/>
</dbReference>
<dbReference type="PANTHER" id="PTHR21310:SF15">
    <property type="entry name" value="AMINOGLYCOSIDE PHOSPHOTRANSFERASE DOMAIN-CONTAINING PROTEIN"/>
    <property type="match status" value="1"/>
</dbReference>
<keyword evidence="3" id="KW-1185">Reference proteome</keyword>
<dbReference type="EMBL" id="ML741761">
    <property type="protein sequence ID" value="KAE8333803.1"/>
    <property type="molecule type" value="Genomic_DNA"/>
</dbReference>
<name>A0A5N6XM66_9EURO</name>
<proteinExistence type="predicted"/>
<gene>
    <name evidence="2" type="ORF">BDV39DRAFT_198715</name>
</gene>
<dbReference type="SUPFAM" id="SSF56112">
    <property type="entry name" value="Protein kinase-like (PK-like)"/>
    <property type="match status" value="2"/>
</dbReference>
<dbReference type="PANTHER" id="PTHR21310">
    <property type="entry name" value="AMINOGLYCOSIDE PHOSPHOTRANSFERASE-RELATED-RELATED"/>
    <property type="match status" value="1"/>
</dbReference>
<feature type="domain" description="Aminoglycoside phosphotransferase" evidence="1">
    <location>
        <begin position="416"/>
        <end position="525"/>
    </location>
</feature>
<sequence>MEAECATLKWLENVDVPSPKLHDYGLRNDPHNDVGVAYMLIDELPGIPLLHKRPSVEELRRVYDGYAKILSTLQDFPFRHIGCLAFRPDGDICVGPIVGDSMGIFPRMGPFCNAREYYSTIAEMYLEMICSGQLFSAYPINAYLIFNYLKHLASTGRWNALEPSLDDGPFFLKHMGDTGYHILVDDQYNITGIIDWTCARVVPAFEAYGLSLLSADLNDLFNGKNRLSRNDKLMIDAIQSQASKLLRFAVAPDLVRRFSLGLGGIGKSEYWWNDEPLFRGITSTATGLDFDLDWEVWRQNRLYEWADDERLQALMLRQGYSLDCKQLYREVQQSQLPRFATCSWACCMRPSLRDDGWEKSIKNEIAELLSHINTTELVRIGTGLNNGVKCTFIPGRHIESDAIMGCAKYQAWLSFDNGEKWVLQIPRTGNSDVPSELVEYLVASEYATLRFLEPMKVPAPRAFTYGLASDPSNRVGVSYIVMQALPGRPFDAHKASPSQKAQVLEQVAEIMLEIHKNPAPFAGSPVVDKGQIQISTLAKDRFVGLSTSGPFTTSLGYILTITGQYMDLIADGQLHHEHPLEAFLFYHYLHHNGAAIVAADMQGSFFLKHVDDKGNHLLVDEEFNVVGITSWQFARTVPASEAFGPSYLTADLASMYSCNNSITDDDRLLANALRERGAFDLASYAEGNDTMRQLHHGLGRGSTTEEVRCLLKGMLEAVSCEQIDNLDLWMEGQWERCRSDTRWRAIQALCVEQHENRVTLGKSGDLRAYD</sequence>
<dbReference type="Pfam" id="PF01636">
    <property type="entry name" value="APH"/>
    <property type="match status" value="1"/>
</dbReference>
<dbReference type="Proteomes" id="UP000325945">
    <property type="component" value="Unassembled WGS sequence"/>
</dbReference>